<keyword evidence="4" id="KW-1185">Reference proteome</keyword>
<dbReference type="NCBIfam" id="TIGR00426">
    <property type="entry name" value="competence protein ComEA helix-hairpin-helix repeat region"/>
    <property type="match status" value="1"/>
</dbReference>
<dbReference type="GO" id="GO:0003677">
    <property type="term" value="F:DNA binding"/>
    <property type="evidence" value="ECO:0007669"/>
    <property type="project" value="InterPro"/>
</dbReference>
<dbReference type="PANTHER" id="PTHR21180">
    <property type="entry name" value="ENDONUCLEASE/EXONUCLEASE/PHOSPHATASE FAMILY DOMAIN-CONTAINING PROTEIN 1"/>
    <property type="match status" value="1"/>
</dbReference>
<dbReference type="PATRIC" id="fig|1129794.4.peg.1640"/>
<protein>
    <submittedName>
        <fullName evidence="3">Helix-hairpin-helix repeat-containing competence protein ComEA</fullName>
    </submittedName>
</protein>
<dbReference type="STRING" id="1129794.C427_1656"/>
<feature type="signal peptide" evidence="1">
    <location>
        <begin position="1"/>
        <end position="24"/>
    </location>
</feature>
<dbReference type="eggNOG" id="COG1555">
    <property type="taxonomic scope" value="Bacteria"/>
</dbReference>
<accession>K6ZIY7</accession>
<feature type="domain" description="Helix-hairpin-helix DNA-binding motif class 1" evidence="2">
    <location>
        <begin position="47"/>
        <end position="66"/>
    </location>
</feature>
<dbReference type="InterPro" id="IPR010994">
    <property type="entry name" value="RuvA_2-like"/>
</dbReference>
<dbReference type="AlphaFoldDB" id="K6ZIY7"/>
<name>K6ZIY7_9ALTE</name>
<dbReference type="HOGENOM" id="CLU_052011_3_0_6"/>
<evidence type="ECO:0000313" key="4">
    <source>
        <dbReference type="Proteomes" id="UP000011864"/>
    </source>
</evidence>
<dbReference type="Proteomes" id="UP000011864">
    <property type="component" value="Chromosome"/>
</dbReference>
<dbReference type="RefSeq" id="WP_007634935.1">
    <property type="nucleotide sequence ID" value="NC_020514.1"/>
</dbReference>
<dbReference type="InterPro" id="IPR051675">
    <property type="entry name" value="Endo/Exo/Phosphatase_dom_1"/>
</dbReference>
<evidence type="ECO:0000256" key="1">
    <source>
        <dbReference type="SAM" id="SignalP"/>
    </source>
</evidence>
<dbReference type="InterPro" id="IPR004509">
    <property type="entry name" value="Competence_ComEA_HhH"/>
</dbReference>
<feature type="chain" id="PRO_5003898338" evidence="1">
    <location>
        <begin position="25"/>
        <end position="100"/>
    </location>
</feature>
<sequence length="100" mass="10919">MKKLICILLLSGVCLTTSVNLAMADPTKSEISQKHMSRVNLNTASLEQLVSLPGLGKKKAAAIIEYRAKHGKFKSVNDLVNVKGVGKKMLQKLKNQIETN</sequence>
<dbReference type="Pfam" id="PF12836">
    <property type="entry name" value="HHH_3"/>
    <property type="match status" value="1"/>
</dbReference>
<gene>
    <name evidence="3" type="ORF">C427_1656</name>
</gene>
<feature type="domain" description="Helix-hairpin-helix DNA-binding motif class 1" evidence="2">
    <location>
        <begin position="77"/>
        <end position="96"/>
    </location>
</feature>
<dbReference type="PANTHER" id="PTHR21180:SF32">
    <property type="entry name" value="ENDONUCLEASE_EXONUCLEASE_PHOSPHATASE FAMILY DOMAIN-CONTAINING PROTEIN 1"/>
    <property type="match status" value="1"/>
</dbReference>
<keyword evidence="1" id="KW-0732">Signal</keyword>
<reference evidence="3 4" key="1">
    <citation type="journal article" date="2013" name="Genome Announc.">
        <title>Complete Genome Sequence of Glaciecola psychrophila Strain 170T.</title>
        <authorList>
            <person name="Yin J."/>
            <person name="Chen J."/>
            <person name="Liu G."/>
            <person name="Yu Y."/>
            <person name="Song L."/>
            <person name="Wang X."/>
            <person name="Qu X."/>
        </authorList>
    </citation>
    <scope>NUCLEOTIDE SEQUENCE [LARGE SCALE GENOMIC DNA]</scope>
    <source>
        <strain evidence="3 4">170</strain>
    </source>
</reference>
<proteinExistence type="predicted"/>
<dbReference type="Gene3D" id="1.10.150.280">
    <property type="entry name" value="AF1531-like domain"/>
    <property type="match status" value="1"/>
</dbReference>
<dbReference type="EMBL" id="CP003837">
    <property type="protein sequence ID" value="AGH43765.1"/>
    <property type="molecule type" value="Genomic_DNA"/>
</dbReference>
<dbReference type="InterPro" id="IPR003583">
    <property type="entry name" value="Hlx-hairpin-Hlx_DNA-bd_motif"/>
</dbReference>
<dbReference type="GO" id="GO:0006281">
    <property type="term" value="P:DNA repair"/>
    <property type="evidence" value="ECO:0007669"/>
    <property type="project" value="InterPro"/>
</dbReference>
<dbReference type="SMART" id="SM00278">
    <property type="entry name" value="HhH1"/>
    <property type="match status" value="2"/>
</dbReference>
<dbReference type="KEGG" id="gps:C427_1656"/>
<organism evidence="3 4">
    <name type="scientific">Paraglaciecola psychrophila 170</name>
    <dbReference type="NCBI Taxonomy" id="1129794"/>
    <lineage>
        <taxon>Bacteria</taxon>
        <taxon>Pseudomonadati</taxon>
        <taxon>Pseudomonadota</taxon>
        <taxon>Gammaproteobacteria</taxon>
        <taxon>Alteromonadales</taxon>
        <taxon>Alteromonadaceae</taxon>
        <taxon>Paraglaciecola</taxon>
    </lineage>
</organism>
<dbReference type="OrthoDB" id="7510573at2"/>
<evidence type="ECO:0000313" key="3">
    <source>
        <dbReference type="EMBL" id="AGH43765.1"/>
    </source>
</evidence>
<evidence type="ECO:0000259" key="2">
    <source>
        <dbReference type="SMART" id="SM00278"/>
    </source>
</evidence>
<dbReference type="SUPFAM" id="SSF47781">
    <property type="entry name" value="RuvA domain 2-like"/>
    <property type="match status" value="1"/>
</dbReference>